<dbReference type="HOGENOM" id="CLU_2851255_0_0_1"/>
<dbReference type="InParanoid" id="A0A0D0A1L5"/>
<evidence type="ECO:0000313" key="1">
    <source>
        <dbReference type="EMBL" id="KIK43850.1"/>
    </source>
</evidence>
<dbReference type="Proteomes" id="UP000054485">
    <property type="component" value="Unassembled WGS sequence"/>
</dbReference>
<dbReference type="EMBL" id="KN835203">
    <property type="protein sequence ID" value="KIK43850.1"/>
    <property type="molecule type" value="Genomic_DNA"/>
</dbReference>
<organism evidence="1 2">
    <name type="scientific">Suillus luteus UH-Slu-Lm8-n1</name>
    <dbReference type="NCBI Taxonomy" id="930992"/>
    <lineage>
        <taxon>Eukaryota</taxon>
        <taxon>Fungi</taxon>
        <taxon>Dikarya</taxon>
        <taxon>Basidiomycota</taxon>
        <taxon>Agaricomycotina</taxon>
        <taxon>Agaricomycetes</taxon>
        <taxon>Agaricomycetidae</taxon>
        <taxon>Boletales</taxon>
        <taxon>Suillineae</taxon>
        <taxon>Suillaceae</taxon>
        <taxon>Suillus</taxon>
    </lineage>
</organism>
<protein>
    <submittedName>
        <fullName evidence="1">Uncharacterized protein</fullName>
    </submittedName>
</protein>
<keyword evidence="2" id="KW-1185">Reference proteome</keyword>
<reference evidence="1 2" key="1">
    <citation type="submission" date="2014-04" db="EMBL/GenBank/DDBJ databases">
        <authorList>
            <consortium name="DOE Joint Genome Institute"/>
            <person name="Kuo A."/>
            <person name="Ruytinx J."/>
            <person name="Rineau F."/>
            <person name="Colpaert J."/>
            <person name="Kohler A."/>
            <person name="Nagy L.G."/>
            <person name="Floudas D."/>
            <person name="Copeland A."/>
            <person name="Barry K.W."/>
            <person name="Cichocki N."/>
            <person name="Veneault-Fourrey C."/>
            <person name="LaButti K."/>
            <person name="Lindquist E.A."/>
            <person name="Lipzen A."/>
            <person name="Lundell T."/>
            <person name="Morin E."/>
            <person name="Murat C."/>
            <person name="Sun H."/>
            <person name="Tunlid A."/>
            <person name="Henrissat B."/>
            <person name="Grigoriev I.V."/>
            <person name="Hibbett D.S."/>
            <person name="Martin F."/>
            <person name="Nordberg H.P."/>
            <person name="Cantor M.N."/>
            <person name="Hua S.X."/>
        </authorList>
    </citation>
    <scope>NUCLEOTIDE SEQUENCE [LARGE SCALE GENOMIC DNA]</scope>
    <source>
        <strain evidence="1 2">UH-Slu-Lm8-n1</strain>
    </source>
</reference>
<sequence length="65" mass="7332">MPIKTVQSSLSAMPILIQFLGFTLFLMVHRTIILPGDILIGVRKSRLICHRVIELQLCAARQTTQ</sequence>
<proteinExistence type="predicted"/>
<name>A0A0D0A1L5_9AGAM</name>
<gene>
    <name evidence="1" type="ORF">CY34DRAFT_680402</name>
</gene>
<reference evidence="2" key="2">
    <citation type="submission" date="2015-01" db="EMBL/GenBank/DDBJ databases">
        <title>Evolutionary Origins and Diversification of the Mycorrhizal Mutualists.</title>
        <authorList>
            <consortium name="DOE Joint Genome Institute"/>
            <consortium name="Mycorrhizal Genomics Consortium"/>
            <person name="Kohler A."/>
            <person name="Kuo A."/>
            <person name="Nagy L.G."/>
            <person name="Floudas D."/>
            <person name="Copeland A."/>
            <person name="Barry K.W."/>
            <person name="Cichocki N."/>
            <person name="Veneault-Fourrey C."/>
            <person name="LaButti K."/>
            <person name="Lindquist E.A."/>
            <person name="Lipzen A."/>
            <person name="Lundell T."/>
            <person name="Morin E."/>
            <person name="Murat C."/>
            <person name="Riley R."/>
            <person name="Ohm R."/>
            <person name="Sun H."/>
            <person name="Tunlid A."/>
            <person name="Henrissat B."/>
            <person name="Grigoriev I.V."/>
            <person name="Hibbett D.S."/>
            <person name="Martin F."/>
        </authorList>
    </citation>
    <scope>NUCLEOTIDE SEQUENCE [LARGE SCALE GENOMIC DNA]</scope>
    <source>
        <strain evidence="2">UH-Slu-Lm8-n1</strain>
    </source>
</reference>
<dbReference type="AlphaFoldDB" id="A0A0D0A1L5"/>
<accession>A0A0D0A1L5</accession>
<evidence type="ECO:0000313" key="2">
    <source>
        <dbReference type="Proteomes" id="UP000054485"/>
    </source>
</evidence>